<dbReference type="GO" id="GO:0005737">
    <property type="term" value="C:cytoplasm"/>
    <property type="evidence" value="ECO:0007669"/>
    <property type="project" value="UniProtKB-SubCell"/>
</dbReference>
<dbReference type="Pfam" id="PF05741">
    <property type="entry name" value="zf-nanos"/>
    <property type="match status" value="1"/>
</dbReference>
<dbReference type="EMBL" id="OP296393">
    <property type="protein sequence ID" value="WLS32037.1"/>
    <property type="molecule type" value="mRNA"/>
</dbReference>
<dbReference type="AlphaFoldDB" id="A0AA50DD46"/>
<keyword evidence="5" id="KW-0862">Zinc</keyword>
<keyword evidence="4 8" id="KW-0863">Zinc-finger</keyword>
<evidence type="ECO:0000256" key="3">
    <source>
        <dbReference type="ARBA" id="ARBA00022723"/>
    </source>
</evidence>
<keyword evidence="3" id="KW-0479">Metal-binding</keyword>
<dbReference type="InterPro" id="IPR008705">
    <property type="entry name" value="Nanos/Xcar2"/>
</dbReference>
<comment type="subcellular location">
    <subcellularLocation>
        <location evidence="1">Cytoplasm</location>
    </subcellularLocation>
</comment>
<keyword evidence="7 8" id="KW-0694">RNA-binding</keyword>
<evidence type="ECO:0000259" key="9">
    <source>
        <dbReference type="PROSITE" id="PS51522"/>
    </source>
</evidence>
<evidence type="ECO:0000256" key="2">
    <source>
        <dbReference type="ARBA" id="ARBA00022490"/>
    </source>
</evidence>
<evidence type="ECO:0000313" key="10">
    <source>
        <dbReference type="EMBL" id="WLS32037.1"/>
    </source>
</evidence>
<organism evidence="10">
    <name type="scientific">Penaeus merguiensis</name>
    <name type="common">Banana prawn</name>
    <name type="synonym">Fenneropenaeus merguiensis</name>
    <dbReference type="NCBI Taxonomy" id="71412"/>
    <lineage>
        <taxon>Eukaryota</taxon>
        <taxon>Metazoa</taxon>
        <taxon>Ecdysozoa</taxon>
        <taxon>Arthropoda</taxon>
        <taxon>Crustacea</taxon>
        <taxon>Multicrustacea</taxon>
        <taxon>Malacostraca</taxon>
        <taxon>Eumalacostraca</taxon>
        <taxon>Eucarida</taxon>
        <taxon>Decapoda</taxon>
        <taxon>Dendrobranchiata</taxon>
        <taxon>Penaeoidea</taxon>
        <taxon>Penaeidae</taxon>
        <taxon>Penaeus</taxon>
    </lineage>
</organism>
<dbReference type="PROSITE" id="PS51522">
    <property type="entry name" value="ZF_NANOS"/>
    <property type="match status" value="1"/>
</dbReference>
<dbReference type="Gene3D" id="4.10.60.30">
    <property type="entry name" value="Nanos, RNA-binding domain"/>
    <property type="match status" value="1"/>
</dbReference>
<name>A0AA50DD46_PENME</name>
<dbReference type="GO" id="GO:0008270">
    <property type="term" value="F:zinc ion binding"/>
    <property type="evidence" value="ECO:0007669"/>
    <property type="project" value="UniProtKB-KW"/>
</dbReference>
<keyword evidence="2" id="KW-0963">Cytoplasm</keyword>
<evidence type="ECO:0000256" key="5">
    <source>
        <dbReference type="ARBA" id="ARBA00022833"/>
    </source>
</evidence>
<dbReference type="GO" id="GO:0006417">
    <property type="term" value="P:regulation of translation"/>
    <property type="evidence" value="ECO:0007669"/>
    <property type="project" value="UniProtKB-UniRule"/>
</dbReference>
<sequence length="426" mass="47907">MDGNLSRFFEDRKSVPEGACATEPQLTSALWKKIIQENPLDIKSTSVYNEYSLTDVRSDHILGYSQEVKASEPVTQATCFYECDKNTSTPLSNFDISTVLHRNEVDLPPDPFKKLKDASDIWESSTPRHSLYIDQHGNNSQTASDNTITFDSFESNQSQNDSGIYLDVEQKEMQGASSLLFSTQSINNIWGAPGSTSNQNHNISTTDIQPQEYSKISATAWDHFLSGQPTLNTKYNVGSDNHFSNLSSRSRFQNLQSNYNNLTSPVNTCLPVGSPQDTFQRSEPVFSQENQQPDLVSLMEELSLNETFNYGQGNNRSWSPQHSMQKTTSSITSVKGCVFCKNNNYHSTFYRSHSLKDDRGHCQCPVLRMYVCPLCNATGDSAHTLKYCPRNTVTHGDPISAGLPPGKVTNWREMANRMILRRRNNQ</sequence>
<accession>A0AA50DD46</accession>
<comment type="similarity">
    <text evidence="8">Belongs to the nanos family.</text>
</comment>
<evidence type="ECO:0000256" key="4">
    <source>
        <dbReference type="ARBA" id="ARBA00022771"/>
    </source>
</evidence>
<reference evidence="10" key="2">
    <citation type="journal article" date="2023" name="Curr. Issues Mol. Biol.">
        <title>Molecular Markers of Ovarian Germ Cells of Banana Prawn (Fenneropenaeus merguiensis).</title>
        <authorList>
            <person name="Sengseng T."/>
            <person name="Okutsu T."/>
            <person name="Songnui A."/>
            <person name="Boonchuay J."/>
            <person name="Sakunrang C."/>
            <person name="Wonglapsuwan M."/>
        </authorList>
    </citation>
    <scope>NUCLEOTIDE SEQUENCE</scope>
</reference>
<evidence type="ECO:0000256" key="1">
    <source>
        <dbReference type="ARBA" id="ARBA00004496"/>
    </source>
</evidence>
<evidence type="ECO:0000256" key="6">
    <source>
        <dbReference type="ARBA" id="ARBA00022845"/>
    </source>
</evidence>
<proteinExistence type="evidence at transcript level"/>
<reference evidence="10" key="1">
    <citation type="submission" date="2022-08" db="EMBL/GenBank/DDBJ databases">
        <authorList>
            <person name="Hirono I."/>
            <person name="Kondo H."/>
            <person name="Kawato S."/>
            <person name="Okutsu T."/>
            <person name="Wonglapsuwan M."/>
        </authorList>
    </citation>
    <scope>NUCLEOTIDE SEQUENCE</scope>
</reference>
<dbReference type="GO" id="GO:0003723">
    <property type="term" value="F:RNA binding"/>
    <property type="evidence" value="ECO:0007669"/>
    <property type="project" value="UniProtKB-UniRule"/>
</dbReference>
<protein>
    <submittedName>
        <fullName evidence="10">Nanos</fullName>
    </submittedName>
</protein>
<evidence type="ECO:0000256" key="7">
    <source>
        <dbReference type="ARBA" id="ARBA00022884"/>
    </source>
</evidence>
<dbReference type="InterPro" id="IPR038129">
    <property type="entry name" value="Nanos_sf"/>
</dbReference>
<dbReference type="PANTHER" id="PTHR12887">
    <property type="entry name" value="NANOS PROTEIN"/>
    <property type="match status" value="1"/>
</dbReference>
<feature type="domain" description="Nanos-type" evidence="9">
    <location>
        <begin position="336"/>
        <end position="390"/>
    </location>
</feature>
<keyword evidence="6 8" id="KW-0810">Translation regulation</keyword>
<evidence type="ECO:0000256" key="8">
    <source>
        <dbReference type="PROSITE-ProRule" id="PRU00855"/>
    </source>
</evidence>
<dbReference type="InterPro" id="IPR024161">
    <property type="entry name" value="Znf_nanos-typ"/>
</dbReference>